<dbReference type="Proteomes" id="UP000887226">
    <property type="component" value="Unassembled WGS sequence"/>
</dbReference>
<evidence type="ECO:0000256" key="1">
    <source>
        <dbReference type="SAM" id="MobiDB-lite"/>
    </source>
</evidence>
<organism evidence="2 3">
    <name type="scientific">Calycina marina</name>
    <dbReference type="NCBI Taxonomy" id="1763456"/>
    <lineage>
        <taxon>Eukaryota</taxon>
        <taxon>Fungi</taxon>
        <taxon>Dikarya</taxon>
        <taxon>Ascomycota</taxon>
        <taxon>Pezizomycotina</taxon>
        <taxon>Leotiomycetes</taxon>
        <taxon>Helotiales</taxon>
        <taxon>Pezizellaceae</taxon>
        <taxon>Calycina</taxon>
    </lineage>
</organism>
<dbReference type="AlphaFoldDB" id="A0A9P7Z8G6"/>
<evidence type="ECO:0000313" key="2">
    <source>
        <dbReference type="EMBL" id="KAG9247523.1"/>
    </source>
</evidence>
<keyword evidence="3" id="KW-1185">Reference proteome</keyword>
<accession>A0A9P7Z8G6</accession>
<comment type="caution">
    <text evidence="2">The sequence shown here is derived from an EMBL/GenBank/DDBJ whole genome shotgun (WGS) entry which is preliminary data.</text>
</comment>
<proteinExistence type="predicted"/>
<evidence type="ECO:0000313" key="3">
    <source>
        <dbReference type="Proteomes" id="UP000887226"/>
    </source>
</evidence>
<reference evidence="2" key="1">
    <citation type="journal article" date="2021" name="IMA Fungus">
        <title>Genomic characterization of three marine fungi, including Emericellopsis atlantica sp. nov. with signatures of a generalist lifestyle and marine biomass degradation.</title>
        <authorList>
            <person name="Hagestad O.C."/>
            <person name="Hou L."/>
            <person name="Andersen J.H."/>
            <person name="Hansen E.H."/>
            <person name="Altermark B."/>
            <person name="Li C."/>
            <person name="Kuhnert E."/>
            <person name="Cox R.J."/>
            <person name="Crous P.W."/>
            <person name="Spatafora J.W."/>
            <person name="Lail K."/>
            <person name="Amirebrahimi M."/>
            <person name="Lipzen A."/>
            <person name="Pangilinan J."/>
            <person name="Andreopoulos W."/>
            <person name="Hayes R.D."/>
            <person name="Ng V."/>
            <person name="Grigoriev I.V."/>
            <person name="Jackson S.A."/>
            <person name="Sutton T.D.S."/>
            <person name="Dobson A.D.W."/>
            <person name="Rama T."/>
        </authorList>
    </citation>
    <scope>NUCLEOTIDE SEQUENCE</scope>
    <source>
        <strain evidence="2">TRa3180A</strain>
    </source>
</reference>
<protein>
    <submittedName>
        <fullName evidence="2">Uncharacterized protein</fullName>
    </submittedName>
</protein>
<dbReference type="OrthoDB" id="3554803at2759"/>
<dbReference type="EMBL" id="MU253770">
    <property type="protein sequence ID" value="KAG9247523.1"/>
    <property type="molecule type" value="Genomic_DNA"/>
</dbReference>
<feature type="compositionally biased region" description="Basic and acidic residues" evidence="1">
    <location>
        <begin position="120"/>
        <end position="134"/>
    </location>
</feature>
<sequence length="298" mass="33140">MNTGEGTTRDLGVASRSRRTTAHKIAPGRLSERETPPNTATTSVRSLVHSLVPESSHTPRQRRILRRFARELELHLKAVQNLPKQTLIPSPSITTIHTIQDLEPYHSQFNSAGLAVTSAEQRRRMPQEKRDNKLPQKPSLPPIAVDGSEDEHTSSYSLSTDHTVLEWTPPNEQPPPPPVDEASGRPTRHESTIVPADVLYPPPSPLTMASFRKRSNTYKSPDSPTAFPSHVSPKNSLPWLQQSKTVVDSPTYISVKSPPRNNSTAMDSLGYKDMATQGMLQSPMRLTFAVRLSIIMKR</sequence>
<gene>
    <name evidence="2" type="ORF">BJ878DRAFT_539233</name>
</gene>
<feature type="region of interest" description="Disordered" evidence="1">
    <location>
        <begin position="116"/>
        <end position="236"/>
    </location>
</feature>
<feature type="region of interest" description="Disordered" evidence="1">
    <location>
        <begin position="1"/>
        <end position="44"/>
    </location>
</feature>
<name>A0A9P7Z8G6_9HELO</name>